<accession>A0ABX0SG28</accession>
<sequence length="166" mass="17089">MRAAALDRRLINVGGVWGLDLLGAAGLLTSPDGWVAGQLGTGPLLDPSLLISTEHGGGITLAPSDTYTPLATRAISLPLRTSQPPARVRAEAWARLVSAETRTVYLTLATRAGAANAVARTISGTGWVHLVGVATPTADTWWTFRVVGSVGGPTMEVAGLRAAIIA</sequence>
<proteinExistence type="predicted"/>
<organism evidence="1 3">
    <name type="scientific">Brooklawnia cerclae</name>
    <dbReference type="NCBI Taxonomy" id="349934"/>
    <lineage>
        <taxon>Bacteria</taxon>
        <taxon>Bacillati</taxon>
        <taxon>Actinomycetota</taxon>
        <taxon>Actinomycetes</taxon>
        <taxon>Propionibacteriales</taxon>
        <taxon>Propionibacteriaceae</taxon>
        <taxon>Brooklawnia</taxon>
    </lineage>
</organism>
<dbReference type="EMBL" id="JAAMOZ010000003">
    <property type="protein sequence ID" value="NIH58456.1"/>
    <property type="molecule type" value="Genomic_DNA"/>
</dbReference>
<evidence type="ECO:0000313" key="2">
    <source>
        <dbReference type="EMBL" id="NIH58456.1"/>
    </source>
</evidence>
<protein>
    <submittedName>
        <fullName evidence="1">Uncharacterized protein</fullName>
    </submittedName>
</protein>
<comment type="caution">
    <text evidence="1">The sequence shown here is derived from an EMBL/GenBank/DDBJ whole genome shotgun (WGS) entry which is preliminary data.</text>
</comment>
<dbReference type="EMBL" id="JAAMOZ010000001">
    <property type="protein sequence ID" value="NIH57332.1"/>
    <property type="molecule type" value="Genomic_DNA"/>
</dbReference>
<evidence type="ECO:0000313" key="3">
    <source>
        <dbReference type="Proteomes" id="UP000749311"/>
    </source>
</evidence>
<evidence type="ECO:0000313" key="1">
    <source>
        <dbReference type="EMBL" id="NIH57332.1"/>
    </source>
</evidence>
<reference evidence="1 3" key="1">
    <citation type="submission" date="2020-02" db="EMBL/GenBank/DDBJ databases">
        <title>Sequencing the genomes of 1000 actinobacteria strains.</title>
        <authorList>
            <person name="Klenk H.-P."/>
        </authorList>
    </citation>
    <scope>NUCLEOTIDE SEQUENCE [LARGE SCALE GENOMIC DNA]</scope>
    <source>
        <strain evidence="1 3">DSM 19609</strain>
    </source>
</reference>
<gene>
    <name evidence="1" type="ORF">FB473_001977</name>
    <name evidence="2" type="ORF">FB473_003151</name>
</gene>
<dbReference type="RefSeq" id="WP_167166938.1">
    <property type="nucleotide sequence ID" value="NZ_JAAMOZ010000001.1"/>
</dbReference>
<keyword evidence="3" id="KW-1185">Reference proteome</keyword>
<dbReference type="Proteomes" id="UP000749311">
    <property type="component" value="Unassembled WGS sequence"/>
</dbReference>
<name>A0ABX0SG28_9ACTN</name>